<evidence type="ECO:0000313" key="14">
    <source>
        <dbReference type="EnsemblMetazoa" id="ADAC009782-PA"/>
    </source>
</evidence>
<evidence type="ECO:0000256" key="4">
    <source>
        <dbReference type="ARBA" id="ARBA00022833"/>
    </source>
</evidence>
<evidence type="ECO:0000256" key="11">
    <source>
        <dbReference type="ARBA" id="ARBA00047635"/>
    </source>
</evidence>
<reference evidence="13 15" key="1">
    <citation type="journal article" date="2010" name="BMC Genomics">
        <title>Combination of measures distinguishes pre-miRNAs from other stem-loops in the genome of the newly sequenced Anopheles darlingi.</title>
        <authorList>
            <person name="Mendes N.D."/>
            <person name="Freitas A.T."/>
            <person name="Vasconcelos A.T."/>
            <person name="Sagot M.F."/>
        </authorList>
    </citation>
    <scope>NUCLEOTIDE SEQUENCE</scope>
</reference>
<dbReference type="AlphaFoldDB" id="W5J753"/>
<dbReference type="GO" id="GO:0043829">
    <property type="term" value="F:tRNA-specific adenosine-37 deaminase activity"/>
    <property type="evidence" value="ECO:0007669"/>
    <property type="project" value="UniProtKB-EC"/>
</dbReference>
<comment type="cofactor">
    <cofactor evidence="5">
        <name>1D-myo-inositol hexakisphosphate</name>
        <dbReference type="ChEBI" id="CHEBI:58130"/>
    </cofactor>
</comment>
<evidence type="ECO:0000259" key="12">
    <source>
        <dbReference type="PROSITE" id="PS50141"/>
    </source>
</evidence>
<keyword evidence="3" id="KW-0378">Hydrolase</keyword>
<dbReference type="Proteomes" id="UP000000673">
    <property type="component" value="Unassembled WGS sequence"/>
</dbReference>
<dbReference type="STRING" id="43151.W5J753"/>
<evidence type="ECO:0000256" key="3">
    <source>
        <dbReference type="ARBA" id="ARBA00022801"/>
    </source>
</evidence>
<proteinExistence type="inferred from homology"/>
<dbReference type="EC" id="3.5.4.34" evidence="8"/>
<evidence type="ECO:0000256" key="2">
    <source>
        <dbReference type="ARBA" id="ARBA00022723"/>
    </source>
</evidence>
<dbReference type="OMA" id="YQLAWRQ"/>
<dbReference type="GO" id="GO:0046872">
    <property type="term" value="F:metal ion binding"/>
    <property type="evidence" value="ECO:0007669"/>
    <property type="project" value="UniProtKB-KW"/>
</dbReference>
<evidence type="ECO:0000256" key="8">
    <source>
        <dbReference type="ARBA" id="ARBA00038940"/>
    </source>
</evidence>
<comment type="similarity">
    <text evidence="7">Belongs to the ADAT1 family.</text>
</comment>
<reference evidence="13" key="3">
    <citation type="journal article" date="2013" name="Nucleic Acids Res.">
        <title>The genome of Anopheles darlingi, the main neotropical malaria vector.</title>
        <authorList>
            <person name="Marinotti O."/>
            <person name="Cerqueira G.C."/>
            <person name="de Almeida L.G."/>
            <person name="Ferro M.I."/>
            <person name="Loreto E.L."/>
            <person name="Zaha A."/>
            <person name="Teixeira S.M."/>
            <person name="Wespiser A.R."/>
            <person name="Almeida E Silva A."/>
            <person name="Schlindwein A.D."/>
            <person name="Pacheco A.C."/>
            <person name="Silva A.L."/>
            <person name="Graveley B.R."/>
            <person name="Walenz B.P."/>
            <person name="Lima Bde A."/>
            <person name="Ribeiro C.A."/>
            <person name="Nunes-Silva C.G."/>
            <person name="de Carvalho C.R."/>
            <person name="Soares C.M."/>
            <person name="de Menezes C.B."/>
            <person name="Matiolli C."/>
            <person name="Caffrey D."/>
            <person name="Araujo D.A."/>
            <person name="de Oliveira D.M."/>
            <person name="Golenbock D."/>
            <person name="Grisard E.C."/>
            <person name="Fantinatti-Garboggini F."/>
            <person name="de Carvalho F.M."/>
            <person name="Barcellos F.G."/>
            <person name="Prosdocimi F."/>
            <person name="May G."/>
            <person name="Azevedo Junior G.M."/>
            <person name="Guimaraes G.M."/>
            <person name="Goldman G.H."/>
            <person name="Padilha I.Q."/>
            <person name="Batista Jda S."/>
            <person name="Ferro J.A."/>
            <person name="Ribeiro J.M."/>
            <person name="Fietto J.L."/>
            <person name="Dabbas K.M."/>
            <person name="Cerdeira L."/>
            <person name="Agnez-Lima L.F."/>
            <person name="Brocchi M."/>
            <person name="de Carvalho M.O."/>
            <person name="Teixeira Mde M."/>
            <person name="Diniz Maia Mde M."/>
            <person name="Goldman M.H."/>
            <person name="Cruz Schneider M.P."/>
            <person name="Felipe M.S."/>
            <person name="Hungria M."/>
            <person name="Nicolas M.F."/>
            <person name="Pereira M."/>
            <person name="Montes M.A."/>
            <person name="Cantao M.E."/>
            <person name="Vincentz M."/>
            <person name="Rafael M.S."/>
            <person name="Silverman N."/>
            <person name="Stoco P.H."/>
            <person name="Souza R.C."/>
            <person name="Vicentini R."/>
            <person name="Gazzinelli R.T."/>
            <person name="Neves Rde O."/>
            <person name="Silva R."/>
            <person name="Astolfi-Filho S."/>
            <person name="Maciel T.E."/>
            <person name="Urmenyi T.P."/>
            <person name="Tadei W.P."/>
            <person name="Camargo E.P."/>
            <person name="de Vasconcelos A.T."/>
        </authorList>
    </citation>
    <scope>NUCLEOTIDE SEQUENCE</scope>
</reference>
<gene>
    <name evidence="13" type="ORF">AND_009782</name>
</gene>
<evidence type="ECO:0000256" key="9">
    <source>
        <dbReference type="ARBA" id="ARBA00040502"/>
    </source>
</evidence>
<keyword evidence="2" id="KW-0479">Metal-binding</keyword>
<protein>
    <recommendedName>
        <fullName evidence="9">tRNA-specific adenosine deaminase 1</fullName>
        <ecNumber evidence="8">3.5.4.34</ecNumber>
    </recommendedName>
    <alternativeName>
        <fullName evidence="10">tRNA-specific adenosine-37 deaminase</fullName>
    </alternativeName>
</protein>
<name>W5J753_ANODA</name>
<dbReference type="SMART" id="SM00552">
    <property type="entry name" value="ADEAMc"/>
    <property type="match status" value="1"/>
</dbReference>
<dbReference type="EnsemblMetazoa" id="ADAC009782-RA">
    <property type="protein sequence ID" value="ADAC009782-PA"/>
    <property type="gene ID" value="ADAC009782"/>
</dbReference>
<dbReference type="EMBL" id="ADMH02002127">
    <property type="protein sequence ID" value="ETN58614.1"/>
    <property type="molecule type" value="Genomic_DNA"/>
</dbReference>
<evidence type="ECO:0000256" key="6">
    <source>
        <dbReference type="ARBA" id="ARBA00037784"/>
    </source>
</evidence>
<evidence type="ECO:0000256" key="10">
    <source>
        <dbReference type="ARBA" id="ARBA00041760"/>
    </source>
</evidence>
<evidence type="ECO:0000256" key="1">
    <source>
        <dbReference type="ARBA" id="ARBA00022694"/>
    </source>
</evidence>
<dbReference type="VEuPathDB" id="VectorBase:ADAR2_004510"/>
<dbReference type="PANTHER" id="PTHR46516">
    <property type="entry name" value="TRNA-SPECIFIC ADENOSINE DEAMINASE 1"/>
    <property type="match status" value="1"/>
</dbReference>
<feature type="domain" description="A to I editase" evidence="12">
    <location>
        <begin position="52"/>
        <end position="490"/>
    </location>
</feature>
<dbReference type="FunCoup" id="W5J753">
    <property type="interactions" value="1516"/>
</dbReference>
<comment type="catalytic activity">
    <reaction evidence="11">
        <text>adenosine(37) in tRNA(Ala) + H2O + H(+) = inosine(37) in tRNA(Ala) + NH4(+)</text>
        <dbReference type="Rhea" id="RHEA:50968"/>
        <dbReference type="Rhea" id="RHEA-COMP:12855"/>
        <dbReference type="Rhea" id="RHEA-COMP:12856"/>
        <dbReference type="ChEBI" id="CHEBI:15377"/>
        <dbReference type="ChEBI" id="CHEBI:15378"/>
        <dbReference type="ChEBI" id="CHEBI:28938"/>
        <dbReference type="ChEBI" id="CHEBI:74411"/>
        <dbReference type="ChEBI" id="CHEBI:82852"/>
        <dbReference type="EC" id="3.5.4.34"/>
    </reaction>
</comment>
<dbReference type="InterPro" id="IPR002466">
    <property type="entry name" value="A_deamin"/>
</dbReference>
<dbReference type="GO" id="GO:0008033">
    <property type="term" value="P:tRNA processing"/>
    <property type="evidence" value="ECO:0007669"/>
    <property type="project" value="UniProtKB-KW"/>
</dbReference>
<dbReference type="GO" id="GO:0003723">
    <property type="term" value="F:RNA binding"/>
    <property type="evidence" value="ECO:0007669"/>
    <property type="project" value="InterPro"/>
</dbReference>
<reference evidence="13" key="2">
    <citation type="submission" date="2010-05" db="EMBL/GenBank/DDBJ databases">
        <authorList>
            <person name="Almeida L.G."/>
            <person name="Nicolas M.F."/>
            <person name="Souza R.C."/>
            <person name="Vasconcelos A.T.R."/>
        </authorList>
    </citation>
    <scope>NUCLEOTIDE SEQUENCE</scope>
</reference>
<comment type="function">
    <text evidence="6">Specifically deaminates adenosine-37 to inosine in tRNA-Ala.</text>
</comment>
<sequence>MELDLANSIARECLAKFDSLPKTGKPDESFEWTILAGVVLIRGERRVSEVVALGTGTKCLGATELSQRGDRVNDSHAEVLARRAFLRYLYEQIELAGNGQKKTIFERSREGKFMLKDGHSFHFFTTHSPCGDASIFEKMEKVAPDVRDNGEPPIKRSRETLTVKEEPAGSIVVCASIGQPPGMTGGKLLLPSPDDGDDLMIQRIGAVRTKPGRGVRTLSVSCSDKMARWAVVGVQGALLMLLLEKPIYFETLVLCEGTHHSIEALRRAIWGRMETAMETLKEQSGCRSFPGHCPDIVAAQNGLTFRFRKNRLHPQNDNGKYQPAPCGIVWCNVSERPHEVENSGRRHGVTKRKLTTPAARLRISKIELFACFRRTYERQTIAMGDGRCPIPPNQRTDGGGEDLNNLVSSQREQHNRAIADHDRATIAAGESAAVWECTSQQHGRQLVSDIAKLCYSAAKALSADYRLRWTSVRDAAFGGWTEKPTSFEQFLIDGCEAGP</sequence>
<evidence type="ECO:0000313" key="15">
    <source>
        <dbReference type="Proteomes" id="UP000000673"/>
    </source>
</evidence>
<evidence type="ECO:0000256" key="5">
    <source>
        <dbReference type="ARBA" id="ARBA00037026"/>
    </source>
</evidence>
<dbReference type="Pfam" id="PF02137">
    <property type="entry name" value="A_deamin"/>
    <property type="match status" value="1"/>
</dbReference>
<evidence type="ECO:0000256" key="7">
    <source>
        <dbReference type="ARBA" id="ARBA00038326"/>
    </source>
</evidence>
<accession>W5J753</accession>
<dbReference type="VEuPathDB" id="VectorBase:ADAC009782"/>
<keyword evidence="1" id="KW-0819">tRNA processing</keyword>
<organism evidence="13">
    <name type="scientific">Anopheles darlingi</name>
    <name type="common">Mosquito</name>
    <dbReference type="NCBI Taxonomy" id="43151"/>
    <lineage>
        <taxon>Eukaryota</taxon>
        <taxon>Metazoa</taxon>
        <taxon>Ecdysozoa</taxon>
        <taxon>Arthropoda</taxon>
        <taxon>Hexapoda</taxon>
        <taxon>Insecta</taxon>
        <taxon>Pterygota</taxon>
        <taxon>Neoptera</taxon>
        <taxon>Endopterygota</taxon>
        <taxon>Diptera</taxon>
        <taxon>Nematocera</taxon>
        <taxon>Culicoidea</taxon>
        <taxon>Culicidae</taxon>
        <taxon>Anophelinae</taxon>
        <taxon>Anopheles</taxon>
    </lineage>
</organism>
<dbReference type="PANTHER" id="PTHR46516:SF1">
    <property type="entry name" value="TRNA-SPECIFIC ADENOSINE DEAMINASE 1"/>
    <property type="match status" value="1"/>
</dbReference>
<dbReference type="eggNOG" id="KOG2777">
    <property type="taxonomic scope" value="Eukaryota"/>
</dbReference>
<dbReference type="HOGENOM" id="CLU_005382_5_2_1"/>
<reference evidence="14" key="4">
    <citation type="submission" date="2015-06" db="UniProtKB">
        <authorList>
            <consortium name="EnsemblMetazoa"/>
        </authorList>
    </citation>
    <scope>IDENTIFICATION</scope>
</reference>
<keyword evidence="15" id="KW-1185">Reference proteome</keyword>
<dbReference type="PROSITE" id="PS50141">
    <property type="entry name" value="A_DEAMIN_EDITASE"/>
    <property type="match status" value="1"/>
</dbReference>
<keyword evidence="4" id="KW-0862">Zinc</keyword>
<evidence type="ECO:0000313" key="13">
    <source>
        <dbReference type="EMBL" id="ETN58614.1"/>
    </source>
</evidence>